<dbReference type="InterPro" id="IPR008928">
    <property type="entry name" value="6-hairpin_glycosidase_sf"/>
</dbReference>
<evidence type="ECO:0000256" key="1">
    <source>
        <dbReference type="SAM" id="MobiDB-lite"/>
    </source>
</evidence>
<keyword evidence="6" id="KW-1185">Reference proteome</keyword>
<dbReference type="OrthoDB" id="5341582at2759"/>
<keyword evidence="2" id="KW-0812">Transmembrane</keyword>
<comment type="caution">
    <text evidence="5">The sequence shown here is derived from an EMBL/GenBank/DDBJ whole genome shotgun (WGS) entry which is preliminary data.</text>
</comment>
<evidence type="ECO:0000259" key="3">
    <source>
        <dbReference type="Pfam" id="PF12770"/>
    </source>
</evidence>
<dbReference type="InterPro" id="IPR011990">
    <property type="entry name" value="TPR-like_helical_dom_sf"/>
</dbReference>
<gene>
    <name evidence="5" type="ORF">B0J13DRAFT_602253</name>
</gene>
<dbReference type="SUPFAM" id="SSF48208">
    <property type="entry name" value="Six-hairpin glycosidases"/>
    <property type="match status" value="1"/>
</dbReference>
<dbReference type="EMBL" id="JAGMUU010000002">
    <property type="protein sequence ID" value="KAH7159602.1"/>
    <property type="molecule type" value="Genomic_DNA"/>
</dbReference>
<feature type="domain" description="DUF6594" evidence="4">
    <location>
        <begin position="91"/>
        <end position="332"/>
    </location>
</feature>
<reference evidence="5" key="1">
    <citation type="journal article" date="2021" name="Nat. Commun.">
        <title>Genetic determinants of endophytism in the Arabidopsis root mycobiome.</title>
        <authorList>
            <person name="Mesny F."/>
            <person name="Miyauchi S."/>
            <person name="Thiergart T."/>
            <person name="Pickel B."/>
            <person name="Atanasova L."/>
            <person name="Karlsson M."/>
            <person name="Huettel B."/>
            <person name="Barry K.W."/>
            <person name="Haridas S."/>
            <person name="Chen C."/>
            <person name="Bauer D."/>
            <person name="Andreopoulos W."/>
            <person name="Pangilinan J."/>
            <person name="LaButti K."/>
            <person name="Riley R."/>
            <person name="Lipzen A."/>
            <person name="Clum A."/>
            <person name="Drula E."/>
            <person name="Henrissat B."/>
            <person name="Kohler A."/>
            <person name="Grigoriev I.V."/>
            <person name="Martin F.M."/>
            <person name="Hacquard S."/>
        </authorList>
    </citation>
    <scope>NUCLEOTIDE SEQUENCE</scope>
    <source>
        <strain evidence="5">MPI-CAGE-AT-0021</strain>
    </source>
</reference>
<proteinExistence type="predicted"/>
<keyword evidence="2" id="KW-0472">Membrane</keyword>
<sequence length="1421" mass="155396">MSSATHSPQVLKTTLKMFASSTAEVLLGHTTREAIRTIDALSWLPQKQAVHCYYGKLGFRVDGFDNSLAHSPDSPPGNAGTKGKQTNKPGYPRFTALISAHHPYFIFRRFGRLRARLLLLKQDRLAVLERQLEDADQAEHCPLFLAKIRSDANPTRQALLAEIESRLADYDDFLEKTHRMLSYDSAKSRDVTSLRNWVDGTACLARNESGYLEERDLMTLGETRDNALSSIEDWVEDKLMYRYSGYRQRPLHDMSSDSNVFVYSGSLVKRTAKTLLLALIAFSLLTPAIVCNFVDNTAVRIAVIAIATVLFLALLSALTNSRSMELAIAGATSREGCYLLHSTGHAPYNHNACLDNRGQKNSQDGLRVPMIGRLARVLPFRPHQISSRASFILRTEPPSPLARKTRRLGWLGSRRTNTGHRHLLMEEEDRLPQLLAKGLDKLLANPAIKDYDVAENLSNHAFLVKGQYEIDGQVELLEMAIQLARWAVEAMPDDHAQKLFPLNNLAAMLHLLFVRTGDTTILADATRVCEQIVDGTLEDDDMWTGRASNLGVMYQSQYEASGDTSYLTKSIELMRRVVGVMSEDHWERSGLLSNLANQLSLLFKRHGDLAVGDEAIRFAQQAVDRCRPVDPEAPEWLNNLGITLHAHYERSGEARILELAIDACRKSVAQTPDTHVAMARRLNNLSNLLKSSFLQTGELDVMKESAGLAERAVNSTPDGLAERNDWLHNYAAKLMLLAEVTDNTSMMKTVVDLYRESLGPASGGDADHAVRLNSLGSALGKIAQKTGDTAARTEAVAVLQTSVDLTVKDHPSRGRWLLNLGGVLELPLHNVDGVTVPALPVDIDKALVCYVESFESLHTPPVDRITAARNAIRVLAQREAWERAGQVAESALQLLPIICGRQAAREDQQNAAARVSGLAADTCSLFLKLGDAAKAVQWLEFGRGLILGYMMDDRLEPAALSSLRQHHPALATHYDTLRLQAQTPVEAGDPAIDALRHQRWQAIRDMASCLTDIRKLDGFNNFLLEPEFGELAAQAVDGPIVVVNLTDMGSDAVIVTSHGADPVQLPKARTIPAASFLKRAYTRFGAARLALAPERDVIYTEADDGDDGIGEEELAWLWHGCVKPVVARMTEKGLLSPGGDDGPARVWWIGSGIATALPFHAARAVVATSDDGASTVESALAQMILSYAPTIKSLAYSRARAASSTVSKRASEVNRVLVVAMPTTPGQKQLRGAGREADAIKDIFAPLSPCQILRHPTAEQVLACIPASAIVHFACHGSADPMDPSRSRFILQKDGKGGPAPDGLTFSMISAATVTHDNSWLAFLSACSTAAVHADRLEEESLHLASAFQVAGFAHAVAALWPVDDDACTRLAALFYTHLTRLQGQGGYSTPASALRRATLQLQSEYPNRPSIWAPFIHIGA</sequence>
<feature type="transmembrane region" description="Helical" evidence="2">
    <location>
        <begin position="301"/>
        <end position="318"/>
    </location>
</feature>
<organism evidence="5 6">
    <name type="scientific">Dactylonectria estremocensis</name>
    <dbReference type="NCBI Taxonomy" id="1079267"/>
    <lineage>
        <taxon>Eukaryota</taxon>
        <taxon>Fungi</taxon>
        <taxon>Dikarya</taxon>
        <taxon>Ascomycota</taxon>
        <taxon>Pezizomycotina</taxon>
        <taxon>Sordariomycetes</taxon>
        <taxon>Hypocreomycetidae</taxon>
        <taxon>Hypocreales</taxon>
        <taxon>Nectriaceae</taxon>
        <taxon>Dactylonectria</taxon>
    </lineage>
</organism>
<feature type="transmembrane region" description="Helical" evidence="2">
    <location>
        <begin position="275"/>
        <end position="294"/>
    </location>
</feature>
<evidence type="ECO:0000256" key="2">
    <source>
        <dbReference type="SAM" id="Phobius"/>
    </source>
</evidence>
<dbReference type="InterPro" id="IPR046529">
    <property type="entry name" value="DUF6594"/>
</dbReference>
<evidence type="ECO:0000313" key="6">
    <source>
        <dbReference type="Proteomes" id="UP000717696"/>
    </source>
</evidence>
<feature type="domain" description="CHAT" evidence="3">
    <location>
        <begin position="1112"/>
        <end position="1421"/>
    </location>
</feature>
<accession>A0A9P9FC10</accession>
<feature type="region of interest" description="Disordered" evidence="1">
    <location>
        <begin position="68"/>
        <end position="88"/>
    </location>
</feature>
<dbReference type="GO" id="GO:0005975">
    <property type="term" value="P:carbohydrate metabolic process"/>
    <property type="evidence" value="ECO:0007669"/>
    <property type="project" value="InterPro"/>
</dbReference>
<dbReference type="Pfam" id="PF20237">
    <property type="entry name" value="DUF6594"/>
    <property type="match status" value="1"/>
</dbReference>
<dbReference type="Proteomes" id="UP000717696">
    <property type="component" value="Unassembled WGS sequence"/>
</dbReference>
<dbReference type="InterPro" id="IPR024983">
    <property type="entry name" value="CHAT_dom"/>
</dbReference>
<keyword evidence="2" id="KW-1133">Transmembrane helix</keyword>
<name>A0A9P9FC10_9HYPO</name>
<evidence type="ECO:0000313" key="5">
    <source>
        <dbReference type="EMBL" id="KAH7159602.1"/>
    </source>
</evidence>
<dbReference type="Gene3D" id="1.25.40.10">
    <property type="entry name" value="Tetratricopeptide repeat domain"/>
    <property type="match status" value="2"/>
</dbReference>
<dbReference type="PANTHER" id="PTHR34502:SF3">
    <property type="entry name" value="DUF6594 DOMAIN-CONTAINING PROTEIN"/>
    <property type="match status" value="1"/>
</dbReference>
<dbReference type="Pfam" id="PF12770">
    <property type="entry name" value="CHAT"/>
    <property type="match status" value="1"/>
</dbReference>
<protein>
    <submittedName>
        <fullName evidence="5">CHAT domain-containing protein</fullName>
    </submittedName>
</protein>
<dbReference type="PANTHER" id="PTHR34502">
    <property type="entry name" value="DUF6594 DOMAIN-CONTAINING PROTEIN-RELATED"/>
    <property type="match status" value="1"/>
</dbReference>
<dbReference type="Pfam" id="PF13374">
    <property type="entry name" value="TPR_10"/>
    <property type="match status" value="1"/>
</dbReference>
<evidence type="ECO:0000259" key="4">
    <source>
        <dbReference type="Pfam" id="PF20237"/>
    </source>
</evidence>